<protein>
    <recommendedName>
        <fullName evidence="5">Inosine/uridine-preferring nucleoside hydrolase domain-containing protein</fullName>
    </recommendedName>
</protein>
<keyword evidence="4" id="KW-1185">Reference proteome</keyword>
<reference evidence="3" key="2">
    <citation type="submission" date="2023-05" db="EMBL/GenBank/DDBJ databases">
        <authorList>
            <consortium name="Lawrence Berkeley National Laboratory"/>
            <person name="Steindorff A."/>
            <person name="Hensen N."/>
            <person name="Bonometti L."/>
            <person name="Westerberg I."/>
            <person name="Brannstrom I.O."/>
            <person name="Guillou S."/>
            <person name="Cros-Aarteil S."/>
            <person name="Calhoun S."/>
            <person name="Haridas S."/>
            <person name="Kuo A."/>
            <person name="Mondo S."/>
            <person name="Pangilinan J."/>
            <person name="Riley R."/>
            <person name="Labutti K."/>
            <person name="Andreopoulos B."/>
            <person name="Lipzen A."/>
            <person name="Chen C."/>
            <person name="Yanf M."/>
            <person name="Daum C."/>
            <person name="Ng V."/>
            <person name="Clum A."/>
            <person name="Ohm R."/>
            <person name="Martin F."/>
            <person name="Silar P."/>
            <person name="Natvig D."/>
            <person name="Lalanne C."/>
            <person name="Gautier V."/>
            <person name="Ament-Velasquez S.L."/>
            <person name="Kruys A."/>
            <person name="Hutchinson M.I."/>
            <person name="Powell A.J."/>
            <person name="Barry K."/>
            <person name="Miller A.N."/>
            <person name="Grigoriev I.V."/>
            <person name="Debuchy R."/>
            <person name="Gladieux P."/>
            <person name="Thoren M.H."/>
            <person name="Johannesson H."/>
        </authorList>
    </citation>
    <scope>NUCLEOTIDE SEQUENCE</scope>
    <source>
        <strain evidence="3">CBS 532.94</strain>
    </source>
</reference>
<keyword evidence="1" id="KW-0175">Coiled coil</keyword>
<gene>
    <name evidence="3" type="ORF">C8A03DRAFT_35698</name>
</gene>
<feature type="region of interest" description="Disordered" evidence="2">
    <location>
        <begin position="1"/>
        <end position="83"/>
    </location>
</feature>
<feature type="region of interest" description="Disordered" evidence="2">
    <location>
        <begin position="580"/>
        <end position="599"/>
    </location>
</feature>
<evidence type="ECO:0000313" key="4">
    <source>
        <dbReference type="Proteomes" id="UP001303760"/>
    </source>
</evidence>
<dbReference type="GO" id="GO:0016799">
    <property type="term" value="F:hydrolase activity, hydrolyzing N-glycosyl compounds"/>
    <property type="evidence" value="ECO:0007669"/>
    <property type="project" value="InterPro"/>
</dbReference>
<evidence type="ECO:0008006" key="5">
    <source>
        <dbReference type="Google" id="ProtNLM"/>
    </source>
</evidence>
<organism evidence="3 4">
    <name type="scientific">Achaetomium macrosporum</name>
    <dbReference type="NCBI Taxonomy" id="79813"/>
    <lineage>
        <taxon>Eukaryota</taxon>
        <taxon>Fungi</taxon>
        <taxon>Dikarya</taxon>
        <taxon>Ascomycota</taxon>
        <taxon>Pezizomycotina</taxon>
        <taxon>Sordariomycetes</taxon>
        <taxon>Sordariomycetidae</taxon>
        <taxon>Sordariales</taxon>
        <taxon>Chaetomiaceae</taxon>
        <taxon>Achaetomium</taxon>
    </lineage>
</organism>
<sequence length="599" mass="66587">MSSNSANTSGRSSRTNSLPVRQGQATSNSNPRASASSQSASTARPPAHMGSAPSTERKRQTGAMANARSNTAPSSTARSTSPSIPFKETDWQYGYYKKLAKLVAERNPAAKPRILVITDIEQDYDDLLAIIFLAEMHRMGAVKLAGCIANHAPANRRAKFLRTVLHLLGLPDIPVAVGTQGAEDLGKHAHDHFYGLKNETFEKAPWNEEPFLRGSDLIEKLVRPGKPLTPLLISSLQDIGEFFDRHKKDAQFLKQNFSKFVSQGGYEIGQDSKTGKLALTPRMDMANNQFHPTQAANYCNCLVAFNLPSDAWSREAAKAARIPGTFMQQLFNYGPIGAHLRWLWQRQEFKFFWDPLNWPFMPQLDVGWYLNTRLGLARDSPEFRRLKQSDLNFEMVAPLVQVIAYDCCAAVGAVGDDFMREMGVLGNLPDYNLASHKHRVFGRQPTDMGGINTANLSKVMEVFLLGGLLSTYRAAKETPGFQQLKHNPKASPYDASHFLKNVLPLMKKMNEHKDKAKNLRKDIDNTRDAAEIKKLTELARKEEAEAVKAENSLRAAVGPNVKKLPTRDDLPYEQLYQEAMKRVSASQASAGKGQGSRRG</sequence>
<feature type="coiled-coil region" evidence="1">
    <location>
        <begin position="506"/>
        <end position="552"/>
    </location>
</feature>
<name>A0AAN7C6N9_9PEZI</name>
<feature type="compositionally biased region" description="Low complexity" evidence="2">
    <location>
        <begin position="25"/>
        <end position="47"/>
    </location>
</feature>
<comment type="caution">
    <text evidence="3">The sequence shown here is derived from an EMBL/GenBank/DDBJ whole genome shotgun (WGS) entry which is preliminary data.</text>
</comment>
<dbReference type="Proteomes" id="UP001303760">
    <property type="component" value="Unassembled WGS sequence"/>
</dbReference>
<dbReference type="SUPFAM" id="SSF53590">
    <property type="entry name" value="Nucleoside hydrolase"/>
    <property type="match status" value="1"/>
</dbReference>
<dbReference type="EMBL" id="MU860194">
    <property type="protein sequence ID" value="KAK4236421.1"/>
    <property type="molecule type" value="Genomic_DNA"/>
</dbReference>
<dbReference type="InterPro" id="IPR036452">
    <property type="entry name" value="Ribo_hydro-like"/>
</dbReference>
<evidence type="ECO:0000313" key="3">
    <source>
        <dbReference type="EMBL" id="KAK4236421.1"/>
    </source>
</evidence>
<feature type="compositionally biased region" description="Low complexity" evidence="2">
    <location>
        <begin position="1"/>
        <end position="17"/>
    </location>
</feature>
<dbReference type="Gene3D" id="3.90.245.10">
    <property type="entry name" value="Ribonucleoside hydrolase-like"/>
    <property type="match status" value="1"/>
</dbReference>
<evidence type="ECO:0000256" key="2">
    <source>
        <dbReference type="SAM" id="MobiDB-lite"/>
    </source>
</evidence>
<accession>A0AAN7C6N9</accession>
<evidence type="ECO:0000256" key="1">
    <source>
        <dbReference type="SAM" id="Coils"/>
    </source>
</evidence>
<feature type="compositionally biased region" description="Low complexity" evidence="2">
    <location>
        <begin position="65"/>
        <end position="83"/>
    </location>
</feature>
<proteinExistence type="predicted"/>
<dbReference type="AlphaFoldDB" id="A0AAN7C6N9"/>
<reference evidence="3" key="1">
    <citation type="journal article" date="2023" name="Mol. Phylogenet. Evol.">
        <title>Genome-scale phylogeny and comparative genomics of the fungal order Sordariales.</title>
        <authorList>
            <person name="Hensen N."/>
            <person name="Bonometti L."/>
            <person name="Westerberg I."/>
            <person name="Brannstrom I.O."/>
            <person name="Guillou S."/>
            <person name="Cros-Aarteil S."/>
            <person name="Calhoun S."/>
            <person name="Haridas S."/>
            <person name="Kuo A."/>
            <person name="Mondo S."/>
            <person name="Pangilinan J."/>
            <person name="Riley R."/>
            <person name="LaButti K."/>
            <person name="Andreopoulos B."/>
            <person name="Lipzen A."/>
            <person name="Chen C."/>
            <person name="Yan M."/>
            <person name="Daum C."/>
            <person name="Ng V."/>
            <person name="Clum A."/>
            <person name="Steindorff A."/>
            <person name="Ohm R.A."/>
            <person name="Martin F."/>
            <person name="Silar P."/>
            <person name="Natvig D.O."/>
            <person name="Lalanne C."/>
            <person name="Gautier V."/>
            <person name="Ament-Velasquez S.L."/>
            <person name="Kruys A."/>
            <person name="Hutchinson M.I."/>
            <person name="Powell A.J."/>
            <person name="Barry K."/>
            <person name="Miller A.N."/>
            <person name="Grigoriev I.V."/>
            <person name="Debuchy R."/>
            <person name="Gladieux P."/>
            <person name="Hiltunen Thoren M."/>
            <person name="Johannesson H."/>
        </authorList>
    </citation>
    <scope>NUCLEOTIDE SEQUENCE</scope>
    <source>
        <strain evidence="3">CBS 532.94</strain>
    </source>
</reference>